<gene>
    <name evidence="1" type="ORF">FCALED_LOCUS8860</name>
</gene>
<name>A0A9N9GHK6_9GLOM</name>
<sequence length="51" mass="5916">MLLQSFAKEKTSSITRYAFLSPSLKTLLWSNKVSAKHFVVIKYPVWLKEVT</sequence>
<keyword evidence="2" id="KW-1185">Reference proteome</keyword>
<reference evidence="1" key="1">
    <citation type="submission" date="2021-06" db="EMBL/GenBank/DDBJ databases">
        <authorList>
            <person name="Kallberg Y."/>
            <person name="Tangrot J."/>
            <person name="Rosling A."/>
        </authorList>
    </citation>
    <scope>NUCLEOTIDE SEQUENCE</scope>
    <source>
        <strain evidence="1">UK204</strain>
    </source>
</reference>
<comment type="caution">
    <text evidence="1">The sequence shown here is derived from an EMBL/GenBank/DDBJ whole genome shotgun (WGS) entry which is preliminary data.</text>
</comment>
<protein>
    <submittedName>
        <fullName evidence="1">44_t:CDS:1</fullName>
    </submittedName>
</protein>
<accession>A0A9N9GHK6</accession>
<dbReference type="EMBL" id="CAJVPQ010002729">
    <property type="protein sequence ID" value="CAG8606698.1"/>
    <property type="molecule type" value="Genomic_DNA"/>
</dbReference>
<dbReference type="Proteomes" id="UP000789570">
    <property type="component" value="Unassembled WGS sequence"/>
</dbReference>
<dbReference type="AlphaFoldDB" id="A0A9N9GHK6"/>
<organism evidence="1 2">
    <name type="scientific">Funneliformis caledonium</name>
    <dbReference type="NCBI Taxonomy" id="1117310"/>
    <lineage>
        <taxon>Eukaryota</taxon>
        <taxon>Fungi</taxon>
        <taxon>Fungi incertae sedis</taxon>
        <taxon>Mucoromycota</taxon>
        <taxon>Glomeromycotina</taxon>
        <taxon>Glomeromycetes</taxon>
        <taxon>Glomerales</taxon>
        <taxon>Glomeraceae</taxon>
        <taxon>Funneliformis</taxon>
    </lineage>
</organism>
<evidence type="ECO:0000313" key="2">
    <source>
        <dbReference type="Proteomes" id="UP000789570"/>
    </source>
</evidence>
<proteinExistence type="predicted"/>
<evidence type="ECO:0000313" key="1">
    <source>
        <dbReference type="EMBL" id="CAG8606698.1"/>
    </source>
</evidence>